<proteinExistence type="predicted"/>
<dbReference type="EMBL" id="JAVLRO010000002">
    <property type="protein sequence ID" value="MDR9874850.1"/>
    <property type="molecule type" value="Genomic_DNA"/>
</dbReference>
<evidence type="ECO:0000313" key="2">
    <source>
        <dbReference type="Proteomes" id="UP001244872"/>
    </source>
</evidence>
<accession>A0ACC6L9C3</accession>
<evidence type="ECO:0000313" key="1">
    <source>
        <dbReference type="EMBL" id="MDR9874850.1"/>
    </source>
</evidence>
<gene>
    <name evidence="1" type="ORF">RJC98_06650</name>
</gene>
<sequence length="1534" mass="172166">MTSTKKASATQQSPRYYSTATLITQLSTGPAFREVAAVLLRRELKAHYPNLDIDPNITLVGTAVWDIVGDQVVARPPRYQALADVLAKQAVLGVPTIYLEGEHFLTQLPIVEPPVHLQVRIEEIANIINLLAPVMITGFQEQQAEYWNQSNGSSGPHWYELSSALRSFWNVDAVEGWTHDDCVMARSLYTAPDPAVRKRNDPYQSRACLVDIFLIGDDGKATHLNDSLIAVLVGKQQGREVLLTYSPGHGYDKFDSIEELGNVLENYLPEHALGKTVDWRLYEPSGNFFDQQACILISIQIDAIGALRFTNTQSLPGPVTAPAGNGVTKKAPGLNWFREALPDWLGNASSSDQDAYGRHLKDLAALHSLNEGQAYNDGIAPIEQYALGILKTEMVKDHEDARHVPLEKIDMVVQSPVIWGTFTVPGQTVTTTFSLAQLALQNLIALPLGNKTLRRKNGGAIPDWLTVDYVETLITRIDIGRTYPALIKRTLLDDQVESWRREKLYTSQLRIQLPMLALHYKLNQQGGIDERGYRYVIAALQESAADRKVEGNTIVVRPLSFLTRHHKGTRDTVANMFVIGPVDLLAGPCLLYRPLLDEPLSQYPSPANLIYAIQQSPSLRESVLAWLPDSVRTDYSRYVFPGALPSPWSVVDFLVDPAKVLELSGPLLLGDETLNGDVLSALFKANANALVELANRESVSNADARWATFKHTGWLIFNAALPFLGSTVGVAAWIWQIMDQLQEVVEAEDDPQHRSRWSALTDLLLNLGMAITLHRVTRRPLESEPPTIAKLPKPVEPTPVERMPTTLRKIADVNTSEIPSDRSQPLHTSGASHRNPSQLGTFLDSYKIDKPDNLGKPISESGPRQHLYQLADKYYAPVGNRWFQVIVDEGDNVIVVDPKELSRLGPLLAGNRQGNWFIDTRLRLRGGGPTLKARLAKARAEERAQRLRTQLSDFEKTKKDAQAELQKAHKTMTEGSASTAEARRQNYMQTLITQRESYESALQQLKQLNVFAPSSDYAARAITYIKAQIEFTNAGIREALTRFTPKMRTVLDQLHNPSGSPTERPIDDAHQMVDLAQDMIGRLDYMNTRFDELKLLSKEGVTLIRDTKGTLPAYTREHLKALQVTLTRHLCLPRSTLTTATQAWSTIDAIVDSADIVIQCLTDTLQERSESRLDERIDTLGSLIGQFQILDERLGDFAETFNRHAQPERIRNLREHLSEFSLRASQNLALLIVDRDALRLRPTPPPTVPRPVTRFIRTHYDGIRIGEPRLTEIGLETDLVDIRSPITQKIIATYHEKTPGVWVERLRVPAQPTPLVSTPVAISQGQALLDALPDFHSRADTLARQETRTPMGIEYLYHQHALRLEQASEAIDRALTHNNITDNESHSASTVNKALTDAIADIYRRSRDHVLRLYKKLPPTIQNLEWLLAQNEITIKKTLTRRKLRSPRPDFLDEYSITDRRSGQPLWYAHFHYSTAWTPAKYYIAARLKTVAEHLQGVAADTTVGLNEAERIDFYLSEIGLEPASRLFFEKKKT</sequence>
<protein>
    <submittedName>
        <fullName evidence="1">Uncharacterized protein</fullName>
    </submittedName>
</protein>
<name>A0ACC6L9C3_9PSED</name>
<comment type="caution">
    <text evidence="1">The sequence shown here is derived from an EMBL/GenBank/DDBJ whole genome shotgun (WGS) entry which is preliminary data.</text>
</comment>
<keyword evidence="2" id="KW-1185">Reference proteome</keyword>
<organism evidence="1 2">
    <name type="scientific">Pseudomonas allii</name>
    <dbReference type="NCBI Taxonomy" id="2740531"/>
    <lineage>
        <taxon>Bacteria</taxon>
        <taxon>Pseudomonadati</taxon>
        <taxon>Pseudomonadota</taxon>
        <taxon>Gammaproteobacteria</taxon>
        <taxon>Pseudomonadales</taxon>
        <taxon>Pseudomonadaceae</taxon>
        <taxon>Pseudomonas</taxon>
    </lineage>
</organism>
<reference evidence="1" key="1">
    <citation type="submission" date="2023-07" db="EMBL/GenBank/DDBJ databases">
        <title>Bioagumentation of soil contaminated with hydrocarbons using Pseudomonas poae 7b strain.</title>
        <authorList>
            <person name="Kumor A."/>
        </authorList>
    </citation>
    <scope>NUCLEOTIDE SEQUENCE</scope>
    <source>
        <strain evidence="1">7b</strain>
    </source>
</reference>
<dbReference type="Proteomes" id="UP001244872">
    <property type="component" value="Unassembled WGS sequence"/>
</dbReference>